<evidence type="ECO:0000256" key="8">
    <source>
        <dbReference type="HAMAP-Rule" id="MF_00238"/>
    </source>
</evidence>
<accession>E3PRT4</accession>
<dbReference type="PANTHER" id="PTHR21299">
    <property type="entry name" value="CYTIDYLATE KINASE/PANTOATE-BETA-ALANINE LIGASE"/>
    <property type="match status" value="1"/>
</dbReference>
<feature type="binding site" evidence="8">
    <location>
        <begin position="7"/>
        <end position="15"/>
    </location>
    <ligand>
        <name>ATP</name>
        <dbReference type="ChEBI" id="CHEBI:30616"/>
    </ligand>
</feature>
<reference evidence="11" key="1">
    <citation type="journal article" date="2010" name="BMC Genomics">
        <title>Clostridium sticklandii, a specialist in amino acid degradation:revisiting its metabolism through its genome sequence.</title>
        <authorList>
            <person name="Fonknechten N."/>
            <person name="Chaussonnerie S."/>
            <person name="Tricot S."/>
            <person name="Lajus A."/>
            <person name="Andreesen J.R."/>
            <person name="Perchat N."/>
            <person name="Pelletier E."/>
            <person name="Gouyvenoux M."/>
            <person name="Barbe V."/>
            <person name="Salanoubat M."/>
            <person name="Le Paslier D."/>
            <person name="Weissenbach J."/>
            <person name="Cohen G.N."/>
            <person name="Kreimeyer A."/>
        </authorList>
    </citation>
    <scope>NUCLEOTIDE SEQUENCE [LARGE SCALE GENOMIC DNA]</scope>
    <source>
        <strain evidence="11">ATCC 12662 / DSM 519 / JCM 1433 / CCUG 9281 / NCIMB 10654 / HF</strain>
    </source>
</reference>
<dbReference type="GO" id="GO:0036431">
    <property type="term" value="F:dCMP kinase activity"/>
    <property type="evidence" value="ECO:0007669"/>
    <property type="project" value="InterPro"/>
</dbReference>
<evidence type="ECO:0000256" key="3">
    <source>
        <dbReference type="ARBA" id="ARBA00022741"/>
    </source>
</evidence>
<dbReference type="SUPFAM" id="SSF52540">
    <property type="entry name" value="P-loop containing nucleoside triphosphate hydrolases"/>
    <property type="match status" value="1"/>
</dbReference>
<dbReference type="HOGENOM" id="CLU_079959_0_2_9"/>
<comment type="subcellular location">
    <subcellularLocation>
        <location evidence="8">Cytoplasm</location>
    </subcellularLocation>
</comment>
<dbReference type="EC" id="2.7.4.25" evidence="8"/>
<dbReference type="Pfam" id="PF02224">
    <property type="entry name" value="Cytidylate_kin"/>
    <property type="match status" value="1"/>
</dbReference>
<evidence type="ECO:0000256" key="4">
    <source>
        <dbReference type="ARBA" id="ARBA00022777"/>
    </source>
</evidence>
<evidence type="ECO:0000256" key="1">
    <source>
        <dbReference type="ARBA" id="ARBA00009427"/>
    </source>
</evidence>
<dbReference type="NCBIfam" id="TIGR00017">
    <property type="entry name" value="cmk"/>
    <property type="match status" value="1"/>
</dbReference>
<sequence>MIIAIDGPAGAGKSTIAKKVADSLGYIYIDTGAMYRAFTYELLTSSISLSDIEEITKVLEKTDIEFKNNEIFLNNLNVTNEIRSKNVTANVSVVSAIPQVREKLVYLQRKIASESNSILDGRDIGTVVFPDAELKIFLTASVKIRALRRYNELIAKDKNIDINEIEIEIEKRDKLDSSRETSPLIKATDAIEIDTSNLSIDEVVNTILKLAEEICENESL</sequence>
<dbReference type="AlphaFoldDB" id="E3PRT4"/>
<comment type="catalytic activity">
    <reaction evidence="7 8">
        <text>CMP + ATP = CDP + ADP</text>
        <dbReference type="Rhea" id="RHEA:11600"/>
        <dbReference type="ChEBI" id="CHEBI:30616"/>
        <dbReference type="ChEBI" id="CHEBI:58069"/>
        <dbReference type="ChEBI" id="CHEBI:60377"/>
        <dbReference type="ChEBI" id="CHEBI:456216"/>
        <dbReference type="EC" id="2.7.4.25"/>
    </reaction>
</comment>
<dbReference type="HAMAP" id="MF_00238">
    <property type="entry name" value="Cytidyl_kinase_type1"/>
    <property type="match status" value="1"/>
</dbReference>
<dbReference type="CDD" id="cd02020">
    <property type="entry name" value="CMPK"/>
    <property type="match status" value="1"/>
</dbReference>
<dbReference type="KEGG" id="cst:CLOST_1468"/>
<evidence type="ECO:0000313" key="10">
    <source>
        <dbReference type="EMBL" id="CBH21588.1"/>
    </source>
</evidence>
<dbReference type="eggNOG" id="COG0283">
    <property type="taxonomic scope" value="Bacteria"/>
</dbReference>
<dbReference type="InterPro" id="IPR027417">
    <property type="entry name" value="P-loop_NTPase"/>
</dbReference>
<keyword evidence="4 8" id="KW-0418">Kinase</keyword>
<dbReference type="GO" id="GO:0006220">
    <property type="term" value="P:pyrimidine nucleotide metabolic process"/>
    <property type="evidence" value="ECO:0007669"/>
    <property type="project" value="UniProtKB-UniRule"/>
</dbReference>
<comment type="catalytic activity">
    <reaction evidence="6 8">
        <text>dCMP + ATP = dCDP + ADP</text>
        <dbReference type="Rhea" id="RHEA:25094"/>
        <dbReference type="ChEBI" id="CHEBI:30616"/>
        <dbReference type="ChEBI" id="CHEBI:57566"/>
        <dbReference type="ChEBI" id="CHEBI:58593"/>
        <dbReference type="ChEBI" id="CHEBI:456216"/>
        <dbReference type="EC" id="2.7.4.25"/>
    </reaction>
</comment>
<dbReference type="GO" id="GO:0005524">
    <property type="term" value="F:ATP binding"/>
    <property type="evidence" value="ECO:0007669"/>
    <property type="project" value="UniProtKB-UniRule"/>
</dbReference>
<keyword evidence="2 8" id="KW-0808">Transferase</keyword>
<name>E3PRT4_ACESD</name>
<evidence type="ECO:0000256" key="2">
    <source>
        <dbReference type="ARBA" id="ARBA00022679"/>
    </source>
</evidence>
<evidence type="ECO:0000313" key="11">
    <source>
        <dbReference type="Proteomes" id="UP000007041"/>
    </source>
</evidence>
<keyword evidence="5 8" id="KW-0067">ATP-binding</keyword>
<dbReference type="EMBL" id="FP565809">
    <property type="protein sequence ID" value="CBH21588.1"/>
    <property type="molecule type" value="Genomic_DNA"/>
</dbReference>
<evidence type="ECO:0000256" key="5">
    <source>
        <dbReference type="ARBA" id="ARBA00022840"/>
    </source>
</evidence>
<protein>
    <recommendedName>
        <fullName evidence="8">Cytidylate kinase</fullName>
        <shortName evidence="8">CK</shortName>
        <ecNumber evidence="8">2.7.4.25</ecNumber>
    </recommendedName>
    <alternativeName>
        <fullName evidence="8">Cytidine monophosphate kinase</fullName>
        <shortName evidence="8">CMP kinase</shortName>
    </alternativeName>
</protein>
<dbReference type="Gene3D" id="3.40.50.300">
    <property type="entry name" value="P-loop containing nucleotide triphosphate hydrolases"/>
    <property type="match status" value="1"/>
</dbReference>
<keyword evidence="8" id="KW-0963">Cytoplasm</keyword>
<dbReference type="GO" id="GO:0005829">
    <property type="term" value="C:cytosol"/>
    <property type="evidence" value="ECO:0007669"/>
    <property type="project" value="TreeGrafter"/>
</dbReference>
<keyword evidence="3 8" id="KW-0547">Nucleotide-binding</keyword>
<gene>
    <name evidence="8 10" type="primary">cmk</name>
    <name evidence="10" type="ordered locus">CLOST_1468</name>
</gene>
<dbReference type="InterPro" id="IPR003136">
    <property type="entry name" value="Cytidylate_kin"/>
</dbReference>
<comment type="similarity">
    <text evidence="1 8">Belongs to the cytidylate kinase family. Type 1 subfamily.</text>
</comment>
<evidence type="ECO:0000259" key="9">
    <source>
        <dbReference type="Pfam" id="PF02224"/>
    </source>
</evidence>
<evidence type="ECO:0000256" key="6">
    <source>
        <dbReference type="ARBA" id="ARBA00047615"/>
    </source>
</evidence>
<dbReference type="InterPro" id="IPR011994">
    <property type="entry name" value="Cytidylate_kinase_dom"/>
</dbReference>
<evidence type="ECO:0000256" key="7">
    <source>
        <dbReference type="ARBA" id="ARBA00048478"/>
    </source>
</evidence>
<dbReference type="GO" id="GO:0036430">
    <property type="term" value="F:CMP kinase activity"/>
    <property type="evidence" value="ECO:0007669"/>
    <property type="project" value="RHEA"/>
</dbReference>
<feature type="domain" description="Cytidylate kinase" evidence="9">
    <location>
        <begin position="3"/>
        <end position="212"/>
    </location>
</feature>
<keyword evidence="11" id="KW-1185">Reference proteome</keyword>
<dbReference type="Proteomes" id="UP000007041">
    <property type="component" value="Chromosome"/>
</dbReference>
<dbReference type="PANTHER" id="PTHR21299:SF2">
    <property type="entry name" value="CYTIDYLATE KINASE"/>
    <property type="match status" value="1"/>
</dbReference>
<dbReference type="STRING" id="1511.CLOST_1468"/>
<proteinExistence type="inferred from homology"/>
<dbReference type="GO" id="GO:0015949">
    <property type="term" value="P:nucleobase-containing small molecule interconversion"/>
    <property type="evidence" value="ECO:0007669"/>
    <property type="project" value="TreeGrafter"/>
</dbReference>
<organism evidence="10 11">
    <name type="scientific">Acetoanaerobium sticklandii (strain ATCC 12662 / DSM 519 / JCM 1433 / CCUG 9281 / NCIMB 10654 / HF)</name>
    <name type="common">Clostridium sticklandii</name>
    <dbReference type="NCBI Taxonomy" id="499177"/>
    <lineage>
        <taxon>Bacteria</taxon>
        <taxon>Bacillati</taxon>
        <taxon>Bacillota</taxon>
        <taxon>Clostridia</taxon>
        <taxon>Peptostreptococcales</taxon>
        <taxon>Filifactoraceae</taxon>
        <taxon>Acetoanaerobium</taxon>
    </lineage>
</organism>